<gene>
    <name evidence="2" type="ORF">ICJ85_10050</name>
</gene>
<comment type="caution">
    <text evidence="2">The sequence shown here is derived from an EMBL/GenBank/DDBJ whole genome shotgun (WGS) entry which is preliminary data.</text>
</comment>
<keyword evidence="1" id="KW-1133">Transmembrane helix</keyword>
<sequence>MLNDKQSLLLCGLLIGIYFVSGVLDILDNYAIKTLLALIFFAVVGNLVYINSKTHKQNESDDNS</sequence>
<name>A0A8J6PUA5_9FLAO</name>
<feature type="transmembrane region" description="Helical" evidence="1">
    <location>
        <begin position="7"/>
        <end position="24"/>
    </location>
</feature>
<reference evidence="2 3" key="1">
    <citation type="journal article" date="2018" name="J. Microbiol.">
        <title>Aestuariibaculum marinum sp. nov., a marine bacterium isolated from seawater in South Korea.</title>
        <authorList>
            <person name="Choi J."/>
            <person name="Lee D."/>
            <person name="Jang J.H."/>
            <person name="Cha S."/>
            <person name="Seo T."/>
        </authorList>
    </citation>
    <scope>NUCLEOTIDE SEQUENCE [LARGE SCALE GENOMIC DNA]</scope>
    <source>
        <strain evidence="2 3">IP7</strain>
    </source>
</reference>
<keyword evidence="1" id="KW-0472">Membrane</keyword>
<dbReference type="AlphaFoldDB" id="A0A8J6PUA5"/>
<dbReference type="RefSeq" id="WP_188223662.1">
    <property type="nucleotide sequence ID" value="NZ_JACVXD010000005.1"/>
</dbReference>
<evidence type="ECO:0000256" key="1">
    <source>
        <dbReference type="SAM" id="Phobius"/>
    </source>
</evidence>
<accession>A0A8J6PUA5</accession>
<dbReference type="Proteomes" id="UP000621516">
    <property type="component" value="Unassembled WGS sequence"/>
</dbReference>
<dbReference type="EMBL" id="JACVXD010000005">
    <property type="protein sequence ID" value="MBD0824359.1"/>
    <property type="molecule type" value="Genomic_DNA"/>
</dbReference>
<protein>
    <submittedName>
        <fullName evidence="2">Uncharacterized protein</fullName>
    </submittedName>
</protein>
<organism evidence="2 3">
    <name type="scientific">Aestuariibaculum marinum</name>
    <dbReference type="NCBI Taxonomy" id="2683592"/>
    <lineage>
        <taxon>Bacteria</taxon>
        <taxon>Pseudomonadati</taxon>
        <taxon>Bacteroidota</taxon>
        <taxon>Flavobacteriia</taxon>
        <taxon>Flavobacteriales</taxon>
        <taxon>Flavobacteriaceae</taxon>
    </lineage>
</organism>
<feature type="transmembrane region" description="Helical" evidence="1">
    <location>
        <begin position="30"/>
        <end position="50"/>
    </location>
</feature>
<proteinExistence type="predicted"/>
<evidence type="ECO:0000313" key="3">
    <source>
        <dbReference type="Proteomes" id="UP000621516"/>
    </source>
</evidence>
<evidence type="ECO:0000313" key="2">
    <source>
        <dbReference type="EMBL" id="MBD0824359.1"/>
    </source>
</evidence>
<keyword evidence="1" id="KW-0812">Transmembrane</keyword>
<keyword evidence="3" id="KW-1185">Reference proteome</keyword>